<comment type="caution">
    <text evidence="1">The sequence shown here is derived from an EMBL/GenBank/DDBJ whole genome shotgun (WGS) entry which is preliminary data.</text>
</comment>
<reference evidence="1 2" key="1">
    <citation type="submission" date="2024-05" db="EMBL/GenBank/DDBJ databases">
        <title>Genome sequencing of Marine Estuary Bacteria, Shewanella vesiculosa and S. baltica, and Pseudomonas syringae.</title>
        <authorList>
            <person name="Gurung A."/>
            <person name="Maclea K.S."/>
        </authorList>
    </citation>
    <scope>NUCLEOTIDE SEQUENCE [LARGE SCALE GENOMIC DNA]</scope>
    <source>
        <strain evidence="1 2">1A</strain>
    </source>
</reference>
<organism evidence="1 2">
    <name type="scientific">Shewanella vesiculosa</name>
    <dbReference type="NCBI Taxonomy" id="518738"/>
    <lineage>
        <taxon>Bacteria</taxon>
        <taxon>Pseudomonadati</taxon>
        <taxon>Pseudomonadota</taxon>
        <taxon>Gammaproteobacteria</taxon>
        <taxon>Alteromonadales</taxon>
        <taxon>Shewanellaceae</taxon>
        <taxon>Shewanella</taxon>
    </lineage>
</organism>
<sequence length="392" mass="44173">MQYSMFAYGTKASEAFTLPSNDEWKEVLRNVAFSADQLSFFDNMPQSQLFRSGASAKNDLKGLIRANVPICVNVLDTSGTVRALIGQYSKQQQILLDSGAFRLFQHNMKTGEAQQLDFELVLNRYREIIKISHLCSNIHFACPDIVGQQTNSMALIIEYLADITDLLHMGANMLIPLQKGPKSISQCYHDALTTIPARYHQQLIIGLPSNAAALSVDEVLSFLKTDTPTRVHFLGASESQLVHQAKHVSPNTQFSNDATRIRKWIGKGKLLTTMHQSILDESIDEVWSGSSIPHLDEPGIEFDYTEFLGNLTEYVKQASLSQLKRLANKLSTTAGRLKKACKNDNLIDYIDSLNYGYSDHLLYEFHEEECRKKLSPRIRQYSVYQLALLGMI</sequence>
<dbReference type="Proteomes" id="UP001477278">
    <property type="component" value="Unassembled WGS sequence"/>
</dbReference>
<evidence type="ECO:0000313" key="2">
    <source>
        <dbReference type="Proteomes" id="UP001477278"/>
    </source>
</evidence>
<evidence type="ECO:0000313" key="1">
    <source>
        <dbReference type="EMBL" id="MEO3684709.1"/>
    </source>
</evidence>
<dbReference type="EMBL" id="JBDPZN010000027">
    <property type="protein sequence ID" value="MEO3684709.1"/>
    <property type="molecule type" value="Genomic_DNA"/>
</dbReference>
<proteinExistence type="predicted"/>
<gene>
    <name evidence="1" type="ORF">ABHN84_20820</name>
</gene>
<dbReference type="RefSeq" id="WP_347691089.1">
    <property type="nucleotide sequence ID" value="NZ_JBDPZN010000027.1"/>
</dbReference>
<name>A0ABV0FV46_9GAMM</name>
<accession>A0ABV0FV46</accession>
<protein>
    <recommendedName>
        <fullName evidence="3">Phage tail protein</fullName>
    </recommendedName>
</protein>
<evidence type="ECO:0008006" key="3">
    <source>
        <dbReference type="Google" id="ProtNLM"/>
    </source>
</evidence>
<keyword evidence="2" id="KW-1185">Reference proteome</keyword>